<organism evidence="8 9">
    <name type="scientific">Phenylobacterium glaciei</name>
    <dbReference type="NCBI Taxonomy" id="2803784"/>
    <lineage>
        <taxon>Bacteria</taxon>
        <taxon>Pseudomonadati</taxon>
        <taxon>Pseudomonadota</taxon>
        <taxon>Alphaproteobacteria</taxon>
        <taxon>Caulobacterales</taxon>
        <taxon>Caulobacteraceae</taxon>
        <taxon>Phenylobacterium</taxon>
    </lineage>
</organism>
<gene>
    <name evidence="8" type="ORF">JKL49_08010</name>
</gene>
<evidence type="ECO:0000259" key="7">
    <source>
        <dbReference type="Pfam" id="PF01292"/>
    </source>
</evidence>
<keyword evidence="4 6" id="KW-1133">Transmembrane helix</keyword>
<keyword evidence="5 6" id="KW-0472">Membrane</keyword>
<dbReference type="InterPro" id="IPR011577">
    <property type="entry name" value="Cyt_b561_bac/Ni-Hgenase"/>
</dbReference>
<evidence type="ECO:0000256" key="4">
    <source>
        <dbReference type="ARBA" id="ARBA00022989"/>
    </source>
</evidence>
<comment type="caution">
    <text evidence="8">The sequence shown here is derived from an EMBL/GenBank/DDBJ whole genome shotgun (WGS) entry which is preliminary data.</text>
</comment>
<evidence type="ECO:0000256" key="1">
    <source>
        <dbReference type="ARBA" id="ARBA00004651"/>
    </source>
</evidence>
<protein>
    <submittedName>
        <fullName evidence="8">Cytochrome b/b6 domain-containing protein</fullName>
    </submittedName>
</protein>
<evidence type="ECO:0000313" key="8">
    <source>
        <dbReference type="EMBL" id="MBR7619328.1"/>
    </source>
</evidence>
<name>A0A941D314_9CAUL</name>
<dbReference type="PANTHER" id="PTHR30485:SF2">
    <property type="entry name" value="BLL0597 PROTEIN"/>
    <property type="match status" value="1"/>
</dbReference>
<feature type="transmembrane region" description="Helical" evidence="6">
    <location>
        <begin position="152"/>
        <end position="172"/>
    </location>
</feature>
<dbReference type="InterPro" id="IPR016174">
    <property type="entry name" value="Di-haem_cyt_TM"/>
</dbReference>
<dbReference type="AlphaFoldDB" id="A0A941D314"/>
<dbReference type="Pfam" id="PF01292">
    <property type="entry name" value="Ni_hydr_CYTB"/>
    <property type="match status" value="1"/>
</dbReference>
<sequence>MSETPSAPTKLWDLPTRITHWSLAVLIVTAWLSGGQQMQIHVLAGYGVIGLLVFRLYWGFFGSQTARFSQFVKGPGATARYLTTMGKRTAADLVGHSPVGAISVVLLLLVMIVQAGLGLFATDIDGIESGPLSYMVDFDTGRLASEWHELSFRVLQGLVVLHLAAIAFYALWKRQNLITAMITGKRRFIGPAPTLTFAPAWRFVLGVLIAVAAAWLIARGLKLPKV</sequence>
<dbReference type="GO" id="GO:0020037">
    <property type="term" value="F:heme binding"/>
    <property type="evidence" value="ECO:0007669"/>
    <property type="project" value="TreeGrafter"/>
</dbReference>
<proteinExistence type="predicted"/>
<reference evidence="8" key="1">
    <citation type="submission" date="2021-04" db="EMBL/GenBank/DDBJ databases">
        <title>Draft genome assembly of strain Phenylobacterium sp. 20VBR1 using MiniION and Illumina platforms.</title>
        <authorList>
            <person name="Thomas F.A."/>
            <person name="Krishnan K.P."/>
            <person name="Sinha R.K."/>
        </authorList>
    </citation>
    <scope>NUCLEOTIDE SEQUENCE</scope>
    <source>
        <strain evidence="8">20VBR1</strain>
    </source>
</reference>
<dbReference type="RefSeq" id="WP_215339674.1">
    <property type="nucleotide sequence ID" value="NZ_JAGSGD010000001.1"/>
</dbReference>
<evidence type="ECO:0000313" key="9">
    <source>
        <dbReference type="Proteomes" id="UP000622580"/>
    </source>
</evidence>
<dbReference type="PANTHER" id="PTHR30485">
    <property type="entry name" value="NI/FE-HYDROGENASE 1 B-TYPE CYTOCHROME SUBUNIT"/>
    <property type="match status" value="1"/>
</dbReference>
<feature type="domain" description="Cytochrome b561 bacterial/Ni-hydrogenase" evidence="7">
    <location>
        <begin position="12"/>
        <end position="184"/>
    </location>
</feature>
<keyword evidence="9" id="KW-1185">Reference proteome</keyword>
<dbReference type="GO" id="GO:0005886">
    <property type="term" value="C:plasma membrane"/>
    <property type="evidence" value="ECO:0007669"/>
    <property type="project" value="UniProtKB-SubCell"/>
</dbReference>
<dbReference type="Gene3D" id="1.20.950.20">
    <property type="entry name" value="Transmembrane di-heme cytochromes, Chain C"/>
    <property type="match status" value="1"/>
</dbReference>
<evidence type="ECO:0000256" key="3">
    <source>
        <dbReference type="ARBA" id="ARBA00022692"/>
    </source>
</evidence>
<dbReference type="InterPro" id="IPR051542">
    <property type="entry name" value="Hydrogenase_cytochrome"/>
</dbReference>
<feature type="transmembrane region" description="Helical" evidence="6">
    <location>
        <begin position="42"/>
        <end position="61"/>
    </location>
</feature>
<dbReference type="Proteomes" id="UP000622580">
    <property type="component" value="Unassembled WGS sequence"/>
</dbReference>
<accession>A0A941D314</accession>
<dbReference type="GO" id="GO:0022904">
    <property type="term" value="P:respiratory electron transport chain"/>
    <property type="evidence" value="ECO:0007669"/>
    <property type="project" value="InterPro"/>
</dbReference>
<keyword evidence="2" id="KW-1003">Cell membrane</keyword>
<evidence type="ECO:0000256" key="2">
    <source>
        <dbReference type="ARBA" id="ARBA00022475"/>
    </source>
</evidence>
<feature type="transmembrane region" description="Helical" evidence="6">
    <location>
        <begin position="200"/>
        <end position="218"/>
    </location>
</feature>
<evidence type="ECO:0000256" key="5">
    <source>
        <dbReference type="ARBA" id="ARBA00023136"/>
    </source>
</evidence>
<feature type="transmembrane region" description="Helical" evidence="6">
    <location>
        <begin position="99"/>
        <end position="121"/>
    </location>
</feature>
<keyword evidence="3 6" id="KW-0812">Transmembrane</keyword>
<dbReference type="EMBL" id="JAGSGD010000001">
    <property type="protein sequence ID" value="MBR7619328.1"/>
    <property type="molecule type" value="Genomic_DNA"/>
</dbReference>
<evidence type="ECO:0000256" key="6">
    <source>
        <dbReference type="SAM" id="Phobius"/>
    </source>
</evidence>
<dbReference type="GO" id="GO:0009055">
    <property type="term" value="F:electron transfer activity"/>
    <property type="evidence" value="ECO:0007669"/>
    <property type="project" value="InterPro"/>
</dbReference>
<comment type="subcellular location">
    <subcellularLocation>
        <location evidence="1">Cell membrane</location>
        <topology evidence="1">Multi-pass membrane protein</topology>
    </subcellularLocation>
</comment>
<dbReference type="SUPFAM" id="SSF81342">
    <property type="entry name" value="Transmembrane di-heme cytochromes"/>
    <property type="match status" value="1"/>
</dbReference>